<dbReference type="Gene3D" id="3.40.50.850">
    <property type="entry name" value="Isochorismatase-like"/>
    <property type="match status" value="1"/>
</dbReference>
<dbReference type="PANTHER" id="PTHR43540">
    <property type="entry name" value="PEROXYUREIDOACRYLATE/UREIDOACRYLATE AMIDOHYDROLASE-RELATED"/>
    <property type="match status" value="1"/>
</dbReference>
<evidence type="ECO:0000256" key="1">
    <source>
        <dbReference type="ARBA" id="ARBA00022801"/>
    </source>
</evidence>
<dbReference type="InterPro" id="IPR050272">
    <property type="entry name" value="Isochorismatase-like_hydrls"/>
</dbReference>
<reference evidence="3 4" key="1">
    <citation type="submission" date="2017-05" db="EMBL/GenBank/DDBJ databases">
        <authorList>
            <person name="Varghese N."/>
            <person name="Submissions S."/>
        </authorList>
    </citation>
    <scope>NUCLEOTIDE SEQUENCE [LARGE SCALE GENOMIC DNA]</scope>
    <source>
        <strain evidence="3 4">DSM 26001</strain>
    </source>
</reference>
<dbReference type="SUPFAM" id="SSF52499">
    <property type="entry name" value="Isochorismatase-like hydrolases"/>
    <property type="match status" value="1"/>
</dbReference>
<keyword evidence="1" id="KW-0378">Hydrolase</keyword>
<evidence type="ECO:0000313" key="4">
    <source>
        <dbReference type="Proteomes" id="UP001158049"/>
    </source>
</evidence>
<keyword evidence="4" id="KW-1185">Reference proteome</keyword>
<dbReference type="Proteomes" id="UP001158049">
    <property type="component" value="Unassembled WGS sequence"/>
</dbReference>
<proteinExistence type="predicted"/>
<accession>A0ABY1Q3F0</accession>
<sequence>MLQSSFRKNIVFVMGVRSWYGRFESSMILYDLSLLIQYCNRHILTWSYTMIKTNKAKTTLLCLSFSLVGACSTIPTSNLSPDSSSLHSSNVAIPNVPPAVSVTLDAKTTALLILDINVVICQPNPECVKTVPAISRLLSKARSSKVPVLYASTVNPAGPPPMLAPVAPQSGEPTVVARANKFTDTDLENLLKQRNVSTLVIVGSAANGAVMYSAFHANTKGFTVVVATDGISSPVLINTELAKYQLLNQPGFINSNNTPLADKRVTLSRSDLIDFR</sequence>
<evidence type="ECO:0000313" key="3">
    <source>
        <dbReference type="EMBL" id="SMP58066.1"/>
    </source>
</evidence>
<feature type="domain" description="Isochorismatase-like" evidence="2">
    <location>
        <begin position="109"/>
        <end position="234"/>
    </location>
</feature>
<gene>
    <name evidence="3" type="ORF">SAMN06295970_105214</name>
</gene>
<protein>
    <submittedName>
        <fullName evidence="3">Nicotinamidase-related amidase</fullName>
    </submittedName>
</protein>
<comment type="caution">
    <text evidence="3">The sequence shown here is derived from an EMBL/GenBank/DDBJ whole genome shotgun (WGS) entry which is preliminary data.</text>
</comment>
<evidence type="ECO:0000259" key="2">
    <source>
        <dbReference type="Pfam" id="PF00857"/>
    </source>
</evidence>
<dbReference type="EMBL" id="FXUL01000005">
    <property type="protein sequence ID" value="SMP58066.1"/>
    <property type="molecule type" value="Genomic_DNA"/>
</dbReference>
<dbReference type="InterPro" id="IPR000868">
    <property type="entry name" value="Isochorismatase-like_dom"/>
</dbReference>
<organism evidence="3 4">
    <name type="scientific">Noviherbaspirillum suwonense</name>
    <dbReference type="NCBI Taxonomy" id="1224511"/>
    <lineage>
        <taxon>Bacteria</taxon>
        <taxon>Pseudomonadati</taxon>
        <taxon>Pseudomonadota</taxon>
        <taxon>Betaproteobacteria</taxon>
        <taxon>Burkholderiales</taxon>
        <taxon>Oxalobacteraceae</taxon>
        <taxon>Noviherbaspirillum</taxon>
    </lineage>
</organism>
<dbReference type="Pfam" id="PF00857">
    <property type="entry name" value="Isochorismatase"/>
    <property type="match status" value="1"/>
</dbReference>
<name>A0ABY1Q3F0_9BURK</name>
<dbReference type="InterPro" id="IPR036380">
    <property type="entry name" value="Isochorismatase-like_sf"/>
</dbReference>
<dbReference type="PANTHER" id="PTHR43540:SF6">
    <property type="entry name" value="ISOCHORISMATASE-LIKE DOMAIN-CONTAINING PROTEIN"/>
    <property type="match status" value="1"/>
</dbReference>